<protein>
    <submittedName>
        <fullName evidence="2">DUF5017 domain-containing protein</fullName>
    </submittedName>
</protein>
<reference evidence="2 3" key="1">
    <citation type="submission" date="2019-09" db="EMBL/GenBank/DDBJ databases">
        <title>Flavobacterium sp. nov., isolated from glacier ice.</title>
        <authorList>
            <person name="Liu Q."/>
        </authorList>
    </citation>
    <scope>NUCLEOTIDE SEQUENCE [LARGE SCALE GENOMIC DNA]</scope>
    <source>
        <strain evidence="2 3">NBRC 112527</strain>
    </source>
</reference>
<feature type="signal peptide" evidence="1">
    <location>
        <begin position="1"/>
        <end position="23"/>
    </location>
</feature>
<feature type="chain" id="PRO_5029822741" evidence="1">
    <location>
        <begin position="24"/>
        <end position="243"/>
    </location>
</feature>
<dbReference type="RefSeq" id="WP_151108498.1">
    <property type="nucleotide sequence ID" value="NZ_WAEM01000011.1"/>
</dbReference>
<dbReference type="OrthoDB" id="1426872at2"/>
<dbReference type="EMBL" id="WAEM01000011">
    <property type="protein sequence ID" value="KAB1154013.1"/>
    <property type="molecule type" value="Genomic_DNA"/>
</dbReference>
<comment type="caution">
    <text evidence="2">The sequence shown here is derived from an EMBL/GenBank/DDBJ whole genome shotgun (WGS) entry which is preliminary data.</text>
</comment>
<evidence type="ECO:0000313" key="2">
    <source>
        <dbReference type="EMBL" id="KAB1154013.1"/>
    </source>
</evidence>
<sequence>MKTKYSIYVLLCLTLLFSFTSCVKDELDTWVSIEASKTEVAVNETVNFTISGNAETYVIYSGDAGHDFTKSYLVITQGKKVDQEEYVLSQAQLDIWTPILTTEIAAFNVLNPTATLDANTILTGITNLVDKPYYMDTAANRLREIMPTLKTYSQCGGLVTTYFTNNSVLLAPVGGFSTGVALNRNYLTYSYKFTTPGTYTVTVLGTKVGQKNYTGNGYIDDRTSSASEFDYKRNTDTVTIIVQ</sequence>
<evidence type="ECO:0000313" key="3">
    <source>
        <dbReference type="Proteomes" id="UP000490922"/>
    </source>
</evidence>
<evidence type="ECO:0000256" key="1">
    <source>
        <dbReference type="SAM" id="SignalP"/>
    </source>
</evidence>
<dbReference type="PROSITE" id="PS51257">
    <property type="entry name" value="PROKAR_LIPOPROTEIN"/>
    <property type="match status" value="1"/>
</dbReference>
<name>A0A7J5A970_9FLAO</name>
<dbReference type="AlphaFoldDB" id="A0A7J5A970"/>
<dbReference type="Proteomes" id="UP000490922">
    <property type="component" value="Unassembled WGS sequence"/>
</dbReference>
<organism evidence="2 3">
    <name type="scientific">Flavobacterium luteum</name>
    <dbReference type="NCBI Taxonomy" id="2026654"/>
    <lineage>
        <taxon>Bacteria</taxon>
        <taxon>Pseudomonadati</taxon>
        <taxon>Bacteroidota</taxon>
        <taxon>Flavobacteriia</taxon>
        <taxon>Flavobacteriales</taxon>
        <taxon>Flavobacteriaceae</taxon>
        <taxon>Flavobacterium</taxon>
    </lineage>
</organism>
<proteinExistence type="predicted"/>
<keyword evidence="1" id="KW-0732">Signal</keyword>
<keyword evidence="3" id="KW-1185">Reference proteome</keyword>
<accession>A0A7J5A970</accession>
<gene>
    <name evidence="2" type="ORF">F6464_13575</name>
</gene>